<evidence type="ECO:0000313" key="2">
    <source>
        <dbReference type="Proteomes" id="UP000245380"/>
    </source>
</evidence>
<name>A0A2U3CU96_SULT2</name>
<proteinExistence type="predicted"/>
<dbReference type="Proteomes" id="UP000245380">
    <property type="component" value="Unassembled WGS sequence"/>
</dbReference>
<dbReference type="RefSeq" id="WP_109431820.1">
    <property type="nucleotide sequence ID" value="NZ_MPDK01000065.1"/>
</dbReference>
<keyword evidence="2" id="KW-1185">Reference proteome</keyword>
<reference evidence="1 2" key="1">
    <citation type="submission" date="2016-11" db="EMBL/GenBank/DDBJ databases">
        <title>Comparative genomics of Acidibacillus ferroxidans species.</title>
        <authorList>
            <person name="Oliveira G."/>
            <person name="Nunes G."/>
            <person name="Oliveira R."/>
            <person name="Araujo F."/>
            <person name="Salim A."/>
            <person name="Scholte L."/>
            <person name="Morais D."/>
            <person name="Nancucheo I."/>
            <person name="Johnson D.B."/>
            <person name="Grail B."/>
            <person name="Bittencourt J."/>
            <person name="Valadares R."/>
        </authorList>
    </citation>
    <scope>NUCLEOTIDE SEQUENCE [LARGE SCALE GENOMIC DNA]</scope>
    <source>
        <strain evidence="1 2">Y002</strain>
    </source>
</reference>
<gene>
    <name evidence="1" type="ORF">BM613_14050</name>
</gene>
<dbReference type="OrthoDB" id="2469999at2"/>
<dbReference type="EMBL" id="MPDK01000065">
    <property type="protein sequence ID" value="PWI52585.1"/>
    <property type="molecule type" value="Genomic_DNA"/>
</dbReference>
<protein>
    <submittedName>
        <fullName evidence="1">Uncharacterized protein</fullName>
    </submittedName>
</protein>
<organism evidence="1 2">
    <name type="scientific">Sulfoacidibacillus thermotolerans</name>
    <name type="common">Acidibacillus sulfuroxidans</name>
    <dbReference type="NCBI Taxonomy" id="1765684"/>
    <lineage>
        <taxon>Bacteria</taxon>
        <taxon>Bacillati</taxon>
        <taxon>Bacillota</taxon>
        <taxon>Bacilli</taxon>
        <taxon>Bacillales</taxon>
        <taxon>Alicyclobacillaceae</taxon>
        <taxon>Sulfoacidibacillus</taxon>
    </lineage>
</organism>
<comment type="caution">
    <text evidence="1">The sequence shown here is derived from an EMBL/GenBank/DDBJ whole genome shotgun (WGS) entry which is preliminary data.</text>
</comment>
<sequence length="166" mass="19381">MRLVLKENGAYLEQFDTLESLDEVVQVISCFPQDGERLIFRVSKDIIQGFRNPTEEKWRDLVIKRTVFEVDECLPFQDHTSEIPTTFLWFCPKGKNELIEAIKANQLFTCAVLHKDKELKDASYLLQVFEAADFDVFDISFQKEEDFKFRVIPNLQALIPLEIDSV</sequence>
<evidence type="ECO:0000313" key="1">
    <source>
        <dbReference type="EMBL" id="PWI52585.1"/>
    </source>
</evidence>
<dbReference type="AlphaFoldDB" id="A0A2U3CU96"/>
<accession>A0A2U3CU96</accession>